<reference evidence="9" key="1">
    <citation type="journal article" date="2019" name="Int. J. Syst. Evol. Microbiol.">
        <title>The Global Catalogue of Microorganisms (GCM) 10K type strain sequencing project: providing services to taxonomists for standard genome sequencing and annotation.</title>
        <authorList>
            <consortium name="The Broad Institute Genomics Platform"/>
            <consortium name="The Broad Institute Genome Sequencing Center for Infectious Disease"/>
            <person name="Wu L."/>
            <person name="Ma J."/>
        </authorList>
    </citation>
    <scope>NUCLEOTIDE SEQUENCE [LARGE SCALE GENOMIC DNA]</scope>
    <source>
        <strain evidence="9">JCM 18200</strain>
    </source>
</reference>
<evidence type="ECO:0000256" key="1">
    <source>
        <dbReference type="ARBA" id="ARBA00004141"/>
    </source>
</evidence>
<organism evidence="8 9">
    <name type="scientific">Olivibacter ginsenosidimutans</name>
    <dbReference type="NCBI Taxonomy" id="1176537"/>
    <lineage>
        <taxon>Bacteria</taxon>
        <taxon>Pseudomonadati</taxon>
        <taxon>Bacteroidota</taxon>
        <taxon>Sphingobacteriia</taxon>
        <taxon>Sphingobacteriales</taxon>
        <taxon>Sphingobacteriaceae</taxon>
        <taxon>Olivibacter</taxon>
    </lineage>
</organism>
<dbReference type="RefSeq" id="WP_345231079.1">
    <property type="nucleotide sequence ID" value="NZ_BAABIQ010000008.1"/>
</dbReference>
<dbReference type="SUPFAM" id="SSF103481">
    <property type="entry name" value="Multidrug resistance efflux transporter EmrE"/>
    <property type="match status" value="2"/>
</dbReference>
<feature type="domain" description="EamA" evidence="7">
    <location>
        <begin position="157"/>
        <end position="293"/>
    </location>
</feature>
<feature type="transmembrane region" description="Helical" evidence="6">
    <location>
        <begin position="130"/>
        <end position="149"/>
    </location>
</feature>
<keyword evidence="9" id="KW-1185">Reference proteome</keyword>
<name>A0ABP9B007_9SPHI</name>
<dbReference type="PANTHER" id="PTHR32322:SF2">
    <property type="entry name" value="EAMA DOMAIN-CONTAINING PROTEIN"/>
    <property type="match status" value="1"/>
</dbReference>
<feature type="transmembrane region" description="Helical" evidence="6">
    <location>
        <begin position="35"/>
        <end position="59"/>
    </location>
</feature>
<dbReference type="EMBL" id="BAABIQ010000008">
    <property type="protein sequence ID" value="GAA4787369.1"/>
    <property type="molecule type" value="Genomic_DNA"/>
</dbReference>
<dbReference type="Pfam" id="PF00892">
    <property type="entry name" value="EamA"/>
    <property type="match status" value="2"/>
</dbReference>
<evidence type="ECO:0000256" key="5">
    <source>
        <dbReference type="ARBA" id="ARBA00023136"/>
    </source>
</evidence>
<dbReference type="PANTHER" id="PTHR32322">
    <property type="entry name" value="INNER MEMBRANE TRANSPORTER"/>
    <property type="match status" value="1"/>
</dbReference>
<feature type="transmembrane region" description="Helical" evidence="6">
    <location>
        <begin position="183"/>
        <end position="205"/>
    </location>
</feature>
<feature type="transmembrane region" description="Helical" evidence="6">
    <location>
        <begin position="95"/>
        <end position="118"/>
    </location>
</feature>
<comment type="subcellular location">
    <subcellularLocation>
        <location evidence="1">Membrane</location>
        <topology evidence="1">Multi-pass membrane protein</topology>
    </subcellularLocation>
</comment>
<dbReference type="InterPro" id="IPR050638">
    <property type="entry name" value="AA-Vitamin_Transporters"/>
</dbReference>
<dbReference type="InterPro" id="IPR037185">
    <property type="entry name" value="EmrE-like"/>
</dbReference>
<gene>
    <name evidence="8" type="ORF">GCM10023231_14340</name>
</gene>
<feature type="domain" description="EamA" evidence="7">
    <location>
        <begin position="11"/>
        <end position="143"/>
    </location>
</feature>
<comment type="caution">
    <text evidence="8">The sequence shown here is derived from an EMBL/GenBank/DDBJ whole genome shotgun (WGS) entry which is preliminary data.</text>
</comment>
<protein>
    <submittedName>
        <fullName evidence="8">DMT family transporter</fullName>
    </submittedName>
</protein>
<evidence type="ECO:0000256" key="3">
    <source>
        <dbReference type="ARBA" id="ARBA00022692"/>
    </source>
</evidence>
<feature type="transmembrane region" description="Helical" evidence="6">
    <location>
        <begin position="220"/>
        <end position="243"/>
    </location>
</feature>
<feature type="transmembrane region" description="Helical" evidence="6">
    <location>
        <begin position="12"/>
        <end position="29"/>
    </location>
</feature>
<keyword evidence="4 6" id="KW-1133">Transmembrane helix</keyword>
<dbReference type="InterPro" id="IPR000620">
    <property type="entry name" value="EamA_dom"/>
</dbReference>
<evidence type="ECO:0000256" key="2">
    <source>
        <dbReference type="ARBA" id="ARBA00007362"/>
    </source>
</evidence>
<feature type="transmembrane region" description="Helical" evidence="6">
    <location>
        <begin position="276"/>
        <end position="293"/>
    </location>
</feature>
<dbReference type="Proteomes" id="UP001501411">
    <property type="component" value="Unassembled WGS sequence"/>
</dbReference>
<feature type="transmembrane region" description="Helical" evidence="6">
    <location>
        <begin position="155"/>
        <end position="176"/>
    </location>
</feature>
<feature type="transmembrane region" description="Helical" evidence="6">
    <location>
        <begin position="71"/>
        <end position="89"/>
    </location>
</feature>
<evidence type="ECO:0000259" key="7">
    <source>
        <dbReference type="Pfam" id="PF00892"/>
    </source>
</evidence>
<accession>A0ABP9B007</accession>
<evidence type="ECO:0000313" key="8">
    <source>
        <dbReference type="EMBL" id="GAA4787369.1"/>
    </source>
</evidence>
<feature type="transmembrane region" description="Helical" evidence="6">
    <location>
        <begin position="250"/>
        <end position="270"/>
    </location>
</feature>
<evidence type="ECO:0000256" key="4">
    <source>
        <dbReference type="ARBA" id="ARBA00022989"/>
    </source>
</evidence>
<comment type="similarity">
    <text evidence="2">Belongs to the EamA transporter family.</text>
</comment>
<proteinExistence type="inferred from homology"/>
<keyword evidence="5 6" id="KW-0472">Membrane</keyword>
<evidence type="ECO:0000256" key="6">
    <source>
        <dbReference type="SAM" id="Phobius"/>
    </source>
</evidence>
<evidence type="ECO:0000313" key="9">
    <source>
        <dbReference type="Proteomes" id="UP001501411"/>
    </source>
</evidence>
<sequence length="295" mass="32058">MRVPFIKNNIAAVAFIGLGIIWGTNFLYMRLATQYISPLQIVFLRVVISVLPLLVLGLVTRAFKKWHLKHWHHFLFMSVLATVIYYFCFVKGAQILYSGIAGAMSGATPIFSFVLGTIFIKEEKLTASKVLGLIIGTIGIILLANPAGLSSSEDFFKGFLYMIIGSLSFGASFIYAKKYLSPLNISATASTSYQLVLATLILLVTTDLNDIGNILVNTEAFIGLVIGLSLLGTGIAYLIYYYLINRMGAVKASSVTYIPPVVALAVGIIIGNEPISILDCMGAFIVLCGVYLLKK</sequence>
<keyword evidence="3 6" id="KW-0812">Transmembrane</keyword>